<dbReference type="Proteomes" id="UP000469890">
    <property type="component" value="Unassembled WGS sequence"/>
</dbReference>
<reference evidence="1 2" key="1">
    <citation type="submission" date="2019-09" db="EMBL/GenBank/DDBJ databases">
        <authorList>
            <consortium name="DOE Joint Genome Institute"/>
            <person name="Mondo S.J."/>
            <person name="Navarro-Mendoza M.I."/>
            <person name="Perez-Arques C."/>
            <person name="Panchal S."/>
            <person name="Nicolas F.E."/>
            <person name="Ganguly P."/>
            <person name="Pangilinan J."/>
            <person name="Grigoriev I."/>
            <person name="Heitman J."/>
            <person name="Sanya K."/>
            <person name="Garre V."/>
        </authorList>
    </citation>
    <scope>NUCLEOTIDE SEQUENCE [LARGE SCALE GENOMIC DNA]</scope>
    <source>
        <strain evidence="1 2">MU402</strain>
    </source>
</reference>
<accession>A0A8H4EZM2</accession>
<name>A0A8H4EZM2_MUCCL</name>
<evidence type="ECO:0000313" key="1">
    <source>
        <dbReference type="EMBL" id="KAF1800506.1"/>
    </source>
</evidence>
<gene>
    <name evidence="1" type="ORF">FB192DRAFT_1381006</name>
</gene>
<organism evidence="1 2">
    <name type="scientific">Mucor circinelloides f. lusitanicus</name>
    <name type="common">Mucor racemosus var. lusitanicus</name>
    <dbReference type="NCBI Taxonomy" id="29924"/>
    <lineage>
        <taxon>Eukaryota</taxon>
        <taxon>Fungi</taxon>
        <taxon>Fungi incertae sedis</taxon>
        <taxon>Mucoromycota</taxon>
        <taxon>Mucoromycotina</taxon>
        <taxon>Mucoromycetes</taxon>
        <taxon>Mucorales</taxon>
        <taxon>Mucorineae</taxon>
        <taxon>Mucoraceae</taxon>
        <taxon>Mucor</taxon>
    </lineage>
</organism>
<proteinExistence type="predicted"/>
<comment type="caution">
    <text evidence="1">The sequence shown here is derived from an EMBL/GenBank/DDBJ whole genome shotgun (WGS) entry which is preliminary data.</text>
</comment>
<evidence type="ECO:0000313" key="2">
    <source>
        <dbReference type="Proteomes" id="UP000469890"/>
    </source>
</evidence>
<dbReference type="AlphaFoldDB" id="A0A8H4EZM2"/>
<protein>
    <submittedName>
        <fullName evidence="1">Uncharacterized protein</fullName>
    </submittedName>
</protein>
<sequence length="263" mass="30393">MLFEPHQYAAANTLISKQQNNNNKMPTSVKHYYDSEDDDETLATAIDDLSSLILYPTHSNQDIKSFQDQMLDPTNVRISQCQNTYFMDGGVRFISLPTLGTSNNKATTPISRIFEEWLANKLYSHPNKMVDLSNHDDDEMMIDPPEDEMHDHRLPILEDNVELLSEDIVNKFKSRKRGLNGLSNILIKIRTGHVYSYHQLENGQPLITEDMEDFFQQFPLFVEILIYATQEENTDKDINFLLITENTSLNPGDPYKIMENIQL</sequence>
<dbReference type="EMBL" id="JAAECE010000005">
    <property type="protein sequence ID" value="KAF1800506.1"/>
    <property type="molecule type" value="Genomic_DNA"/>
</dbReference>